<keyword evidence="9" id="KW-1185">Reference proteome</keyword>
<comment type="cofactor">
    <cofactor evidence="1">
        <name>Mg(2+)</name>
        <dbReference type="ChEBI" id="CHEBI:18420"/>
    </cofactor>
</comment>
<keyword evidence="2" id="KW-0808">Transferase</keyword>
<dbReference type="Gene3D" id="1.10.510.10">
    <property type="entry name" value="Transferase(Phosphotransferase) domain 1"/>
    <property type="match status" value="1"/>
</dbReference>
<keyword evidence="8" id="KW-0418">Kinase</keyword>
<dbReference type="Gene3D" id="3.90.810.10">
    <property type="entry name" value="CRIB domain"/>
    <property type="match status" value="1"/>
</dbReference>
<protein>
    <submittedName>
        <fullName evidence="8">Serine/threonine-protein kinase pakA</fullName>
    </submittedName>
</protein>
<keyword evidence="5" id="KW-0067">ATP-binding</keyword>
<dbReference type="Pfam" id="PF00786">
    <property type="entry name" value="PBD"/>
    <property type="match status" value="1"/>
</dbReference>
<proteinExistence type="predicted"/>
<dbReference type="AlphaFoldDB" id="A0AAW2ZNZ1"/>
<evidence type="ECO:0000256" key="5">
    <source>
        <dbReference type="ARBA" id="ARBA00022840"/>
    </source>
</evidence>
<dbReference type="PANTHER" id="PTHR45832:SF18">
    <property type="entry name" value="SERINE_THREONINE-PROTEIN KINASE DST1"/>
    <property type="match status" value="1"/>
</dbReference>
<comment type="caution">
    <text evidence="8">The sequence shown here is derived from an EMBL/GenBank/DDBJ whole genome shotgun (WGS) entry which is preliminary data.</text>
</comment>
<dbReference type="InterPro" id="IPR036936">
    <property type="entry name" value="CRIB_dom_sf"/>
</dbReference>
<dbReference type="InterPro" id="IPR008271">
    <property type="entry name" value="Ser/Thr_kinase_AS"/>
</dbReference>
<evidence type="ECO:0000313" key="8">
    <source>
        <dbReference type="EMBL" id="KAL0490401.1"/>
    </source>
</evidence>
<evidence type="ECO:0000256" key="6">
    <source>
        <dbReference type="ARBA" id="ARBA00022842"/>
    </source>
</evidence>
<dbReference type="InterPro" id="IPR011009">
    <property type="entry name" value="Kinase-like_dom_sf"/>
</dbReference>
<evidence type="ECO:0000256" key="2">
    <source>
        <dbReference type="ARBA" id="ARBA00022679"/>
    </source>
</evidence>
<evidence type="ECO:0000259" key="7">
    <source>
        <dbReference type="PROSITE" id="PS50011"/>
    </source>
</evidence>
<dbReference type="PROSITE" id="PS00108">
    <property type="entry name" value="PROTEIN_KINASE_ST"/>
    <property type="match status" value="1"/>
</dbReference>
<dbReference type="GO" id="GO:0005524">
    <property type="term" value="F:ATP binding"/>
    <property type="evidence" value="ECO:0007669"/>
    <property type="project" value="UniProtKB-KW"/>
</dbReference>
<evidence type="ECO:0000313" key="9">
    <source>
        <dbReference type="Proteomes" id="UP001431209"/>
    </source>
</evidence>
<evidence type="ECO:0000256" key="1">
    <source>
        <dbReference type="ARBA" id="ARBA00001946"/>
    </source>
</evidence>
<dbReference type="InterPro" id="IPR051931">
    <property type="entry name" value="PAK3-like"/>
</dbReference>
<sequence>MDEEPNKKTTKGSLTTAMNFLNKILRRNRNKNLEINTTKADMQAKRTMTSPGSARSPKPEIMGQEIPIGAPEGFKRTVHVSLDPHSDTGFKGIPEDWRNILQVNGFSTEQTPQDSKILLNGIEILTNEATRASRTKFISPVGKKLDDFLIKKDPTKLFGNLVRLDEGACATVYKGTYLPTNKLCAIKIIKDTVNATDESLINEIYIMSACKNDNIVEFLGAYLHEGQLWISMEFLEGGKLTDLITKVEFSEPEIGYVCKEILQSLKYLHREKLLHRDIKSDNVLIGAKGEVKLADFGFCVELVNDKRKTVIGTPYWMAPEVVMGTPYDSKIDIWSLGIMALEMADGDPPHMHLPPLRALYQIAKQPAPKVQDLEKWSPEFQDFLECCLRKDCNTRLTADQLLQHKFIKQATSGDFLIRLLEWKKNN</sequence>
<dbReference type="InterPro" id="IPR000719">
    <property type="entry name" value="Prot_kinase_dom"/>
</dbReference>
<name>A0AAW2ZNZ1_9EUKA</name>
<dbReference type="SMART" id="SM00220">
    <property type="entry name" value="S_TKc"/>
    <property type="match status" value="1"/>
</dbReference>
<organism evidence="8 9">
    <name type="scientific">Acrasis kona</name>
    <dbReference type="NCBI Taxonomy" id="1008807"/>
    <lineage>
        <taxon>Eukaryota</taxon>
        <taxon>Discoba</taxon>
        <taxon>Heterolobosea</taxon>
        <taxon>Tetramitia</taxon>
        <taxon>Eutetramitia</taxon>
        <taxon>Acrasidae</taxon>
        <taxon>Acrasis</taxon>
    </lineage>
</organism>
<dbReference type="PANTHER" id="PTHR45832">
    <property type="entry name" value="SERINE/THREONINE-PROTEIN KINASE SAMKA-RELATED-RELATED"/>
    <property type="match status" value="1"/>
</dbReference>
<dbReference type="InterPro" id="IPR000095">
    <property type="entry name" value="CRIB_dom"/>
</dbReference>
<gene>
    <name evidence="8" type="ORF">AKO1_003207</name>
</gene>
<dbReference type="Pfam" id="PF00069">
    <property type="entry name" value="Pkinase"/>
    <property type="match status" value="1"/>
</dbReference>
<dbReference type="GO" id="GO:0004672">
    <property type="term" value="F:protein kinase activity"/>
    <property type="evidence" value="ECO:0007669"/>
    <property type="project" value="InterPro"/>
</dbReference>
<dbReference type="SMART" id="SM00285">
    <property type="entry name" value="PBD"/>
    <property type="match status" value="1"/>
</dbReference>
<evidence type="ECO:0000256" key="4">
    <source>
        <dbReference type="ARBA" id="ARBA00022741"/>
    </source>
</evidence>
<accession>A0AAW2ZNZ1</accession>
<keyword evidence="4" id="KW-0547">Nucleotide-binding</keyword>
<dbReference type="EMBL" id="JAOPGA020001684">
    <property type="protein sequence ID" value="KAL0490401.1"/>
    <property type="molecule type" value="Genomic_DNA"/>
</dbReference>
<dbReference type="SUPFAM" id="SSF56112">
    <property type="entry name" value="Protein kinase-like (PK-like)"/>
    <property type="match status" value="1"/>
</dbReference>
<dbReference type="PROSITE" id="PS50011">
    <property type="entry name" value="PROTEIN_KINASE_DOM"/>
    <property type="match status" value="1"/>
</dbReference>
<evidence type="ECO:0000256" key="3">
    <source>
        <dbReference type="ARBA" id="ARBA00022723"/>
    </source>
</evidence>
<dbReference type="Proteomes" id="UP001431209">
    <property type="component" value="Unassembled WGS sequence"/>
</dbReference>
<keyword evidence="6" id="KW-0460">Magnesium</keyword>
<keyword evidence="3" id="KW-0479">Metal-binding</keyword>
<dbReference type="FunFam" id="1.10.510.10:FF:000768">
    <property type="entry name" value="Non-specific serine/threonine protein kinase"/>
    <property type="match status" value="1"/>
</dbReference>
<reference evidence="8 9" key="1">
    <citation type="submission" date="2024-03" db="EMBL/GenBank/DDBJ databases">
        <title>The Acrasis kona genome and developmental transcriptomes reveal deep origins of eukaryotic multicellular pathways.</title>
        <authorList>
            <person name="Sheikh S."/>
            <person name="Fu C.-J."/>
            <person name="Brown M.W."/>
            <person name="Baldauf S.L."/>
        </authorList>
    </citation>
    <scope>NUCLEOTIDE SEQUENCE [LARGE SCALE GENOMIC DNA]</scope>
    <source>
        <strain evidence="8 9">ATCC MYA-3509</strain>
    </source>
</reference>
<dbReference type="GO" id="GO:0046872">
    <property type="term" value="F:metal ion binding"/>
    <property type="evidence" value="ECO:0007669"/>
    <property type="project" value="UniProtKB-KW"/>
</dbReference>
<feature type="domain" description="Protein kinase" evidence="7">
    <location>
        <begin position="158"/>
        <end position="407"/>
    </location>
</feature>